<dbReference type="GO" id="GO:0046872">
    <property type="term" value="F:metal ion binding"/>
    <property type="evidence" value="ECO:0007669"/>
    <property type="project" value="UniProtKB-KW"/>
</dbReference>
<keyword evidence="1" id="KW-0813">Transport</keyword>
<keyword evidence="7" id="KW-0732">Signal</keyword>
<dbReference type="EMBL" id="RRAZ01000072">
    <property type="protein sequence ID" value="RRH67961.1"/>
    <property type="molecule type" value="Genomic_DNA"/>
</dbReference>
<feature type="chain" id="PRO_5017984743" description="Cytochrome c domain-containing protein" evidence="7">
    <location>
        <begin position="45"/>
        <end position="238"/>
    </location>
</feature>
<gene>
    <name evidence="9" type="ORF">EG244_19890</name>
</gene>
<reference evidence="9 10" key="1">
    <citation type="submission" date="2018-11" db="EMBL/GenBank/DDBJ databases">
        <title>Gemmobacter sp. nov., YIM 102744-1 draft genome.</title>
        <authorList>
            <person name="Li G."/>
            <person name="Jiang Y."/>
        </authorList>
    </citation>
    <scope>NUCLEOTIDE SEQUENCE [LARGE SCALE GENOMIC DNA]</scope>
    <source>
        <strain evidence="9 10">YIM 102744-1</strain>
    </source>
</reference>
<evidence type="ECO:0000256" key="3">
    <source>
        <dbReference type="ARBA" id="ARBA00022723"/>
    </source>
</evidence>
<dbReference type="PANTHER" id="PTHR33751">
    <property type="entry name" value="CBB3-TYPE CYTOCHROME C OXIDASE SUBUNIT FIXP"/>
    <property type="match status" value="1"/>
</dbReference>
<dbReference type="SUPFAM" id="SSF46626">
    <property type="entry name" value="Cytochrome c"/>
    <property type="match status" value="2"/>
</dbReference>
<dbReference type="InterPro" id="IPR036909">
    <property type="entry name" value="Cyt_c-like_dom_sf"/>
</dbReference>
<evidence type="ECO:0000313" key="10">
    <source>
        <dbReference type="Proteomes" id="UP000282125"/>
    </source>
</evidence>
<dbReference type="OrthoDB" id="9808603at2"/>
<evidence type="ECO:0000256" key="6">
    <source>
        <dbReference type="PROSITE-ProRule" id="PRU00433"/>
    </source>
</evidence>
<dbReference type="GO" id="GO:0020037">
    <property type="term" value="F:heme binding"/>
    <property type="evidence" value="ECO:0007669"/>
    <property type="project" value="InterPro"/>
</dbReference>
<evidence type="ECO:0000256" key="5">
    <source>
        <dbReference type="ARBA" id="ARBA00023004"/>
    </source>
</evidence>
<evidence type="ECO:0000256" key="2">
    <source>
        <dbReference type="ARBA" id="ARBA00022617"/>
    </source>
</evidence>
<dbReference type="AlphaFoldDB" id="A0A3P3D1M2"/>
<evidence type="ECO:0000256" key="1">
    <source>
        <dbReference type="ARBA" id="ARBA00022448"/>
    </source>
</evidence>
<protein>
    <recommendedName>
        <fullName evidence="8">Cytochrome c domain-containing protein</fullName>
    </recommendedName>
</protein>
<dbReference type="Proteomes" id="UP000282125">
    <property type="component" value="Unassembled WGS sequence"/>
</dbReference>
<dbReference type="Gene3D" id="1.10.760.10">
    <property type="entry name" value="Cytochrome c-like domain"/>
    <property type="match status" value="2"/>
</dbReference>
<keyword evidence="2 6" id="KW-0349">Heme</keyword>
<organism evidence="9 10">
    <name type="scientific">Falsigemmobacter faecalis</name>
    <dbReference type="NCBI Taxonomy" id="2488730"/>
    <lineage>
        <taxon>Bacteria</taxon>
        <taxon>Pseudomonadati</taxon>
        <taxon>Pseudomonadota</taxon>
        <taxon>Alphaproteobacteria</taxon>
        <taxon>Rhodobacterales</taxon>
        <taxon>Paracoccaceae</taxon>
        <taxon>Falsigemmobacter</taxon>
    </lineage>
</organism>
<evidence type="ECO:0000256" key="7">
    <source>
        <dbReference type="SAM" id="SignalP"/>
    </source>
</evidence>
<keyword evidence="4" id="KW-0249">Electron transport</keyword>
<dbReference type="InterPro" id="IPR009056">
    <property type="entry name" value="Cyt_c-like_dom"/>
</dbReference>
<proteinExistence type="predicted"/>
<accession>A0A3P3D1M2</accession>
<dbReference type="GO" id="GO:0009055">
    <property type="term" value="F:electron transfer activity"/>
    <property type="evidence" value="ECO:0007669"/>
    <property type="project" value="InterPro"/>
</dbReference>
<dbReference type="InterPro" id="IPR050597">
    <property type="entry name" value="Cytochrome_c_Oxidase_Subunit"/>
</dbReference>
<keyword evidence="10" id="KW-1185">Reference proteome</keyword>
<feature type="signal peptide" evidence="7">
    <location>
        <begin position="1"/>
        <end position="44"/>
    </location>
</feature>
<evidence type="ECO:0000259" key="8">
    <source>
        <dbReference type="PROSITE" id="PS51007"/>
    </source>
</evidence>
<evidence type="ECO:0000256" key="4">
    <source>
        <dbReference type="ARBA" id="ARBA00022982"/>
    </source>
</evidence>
<feature type="domain" description="Cytochrome c" evidence="8">
    <location>
        <begin position="132"/>
        <end position="232"/>
    </location>
</feature>
<keyword evidence="3 6" id="KW-0479">Metal-binding</keyword>
<dbReference type="RefSeq" id="WP_124966890.1">
    <property type="nucleotide sequence ID" value="NZ_RRAZ01000072.1"/>
</dbReference>
<evidence type="ECO:0000313" key="9">
    <source>
        <dbReference type="EMBL" id="RRH67961.1"/>
    </source>
</evidence>
<name>A0A3P3D1M2_9RHOB</name>
<dbReference type="PANTHER" id="PTHR33751:SF9">
    <property type="entry name" value="CYTOCHROME C4"/>
    <property type="match status" value="1"/>
</dbReference>
<sequence>MIIYPSNNVRFRRTSQLQGMCSVKHLLQSLALLPALALHAPAFAQEAITDVVPVIIPHNDMVYPAGVPSVPAVVSQCMICHGPTGVTQIPEWPNIAGQKKDYLLEQLQLFHAGERRDPHGMMMPIMKLLSPEDLEVAAEYFSAQTAAKWDAPAEAPAEVIELAETCAGCHNGDADGEAAAYPLIEGQKRAYLQEQLLAFRDGKRVNDLMSGIAETLTDEQIGQISDYLAHRVVPASTK</sequence>
<dbReference type="Pfam" id="PF13442">
    <property type="entry name" value="Cytochrome_CBB3"/>
    <property type="match status" value="1"/>
</dbReference>
<dbReference type="PROSITE" id="PS51007">
    <property type="entry name" value="CYTC"/>
    <property type="match status" value="1"/>
</dbReference>
<comment type="caution">
    <text evidence="9">The sequence shown here is derived from an EMBL/GenBank/DDBJ whole genome shotgun (WGS) entry which is preliminary data.</text>
</comment>
<keyword evidence="5 6" id="KW-0408">Iron</keyword>